<proteinExistence type="predicted"/>
<dbReference type="Proteomes" id="UP000499080">
    <property type="component" value="Unassembled WGS sequence"/>
</dbReference>
<evidence type="ECO:0000313" key="2">
    <source>
        <dbReference type="EMBL" id="GBN24579.1"/>
    </source>
</evidence>
<dbReference type="AlphaFoldDB" id="A0A4Y2MD91"/>
<name>A0A4Y2MD91_ARAVE</name>
<keyword evidence="3" id="KW-1185">Reference proteome</keyword>
<keyword evidence="1" id="KW-1133">Transmembrane helix</keyword>
<dbReference type="EMBL" id="BGPR01007141">
    <property type="protein sequence ID" value="GBN24579.1"/>
    <property type="molecule type" value="Genomic_DNA"/>
</dbReference>
<accession>A0A4Y2MD91</accession>
<organism evidence="2 3">
    <name type="scientific">Araneus ventricosus</name>
    <name type="common">Orbweaver spider</name>
    <name type="synonym">Epeira ventricosa</name>
    <dbReference type="NCBI Taxonomy" id="182803"/>
    <lineage>
        <taxon>Eukaryota</taxon>
        <taxon>Metazoa</taxon>
        <taxon>Ecdysozoa</taxon>
        <taxon>Arthropoda</taxon>
        <taxon>Chelicerata</taxon>
        <taxon>Arachnida</taxon>
        <taxon>Araneae</taxon>
        <taxon>Araneomorphae</taxon>
        <taxon>Entelegynae</taxon>
        <taxon>Araneoidea</taxon>
        <taxon>Araneidae</taxon>
        <taxon>Araneus</taxon>
    </lineage>
</organism>
<evidence type="ECO:0000313" key="3">
    <source>
        <dbReference type="Proteomes" id="UP000499080"/>
    </source>
</evidence>
<keyword evidence="1" id="KW-0472">Membrane</keyword>
<gene>
    <name evidence="2" type="ORF">AVEN_73005_1</name>
</gene>
<evidence type="ECO:0000256" key="1">
    <source>
        <dbReference type="SAM" id="Phobius"/>
    </source>
</evidence>
<reference evidence="2 3" key="1">
    <citation type="journal article" date="2019" name="Sci. Rep.">
        <title>Orb-weaving spider Araneus ventricosus genome elucidates the spidroin gene catalogue.</title>
        <authorList>
            <person name="Kono N."/>
            <person name="Nakamura H."/>
            <person name="Ohtoshi R."/>
            <person name="Moran D.A.P."/>
            <person name="Shinohara A."/>
            <person name="Yoshida Y."/>
            <person name="Fujiwara M."/>
            <person name="Mori M."/>
            <person name="Tomita M."/>
            <person name="Arakawa K."/>
        </authorList>
    </citation>
    <scope>NUCLEOTIDE SEQUENCE [LARGE SCALE GENOMIC DNA]</scope>
</reference>
<sequence length="97" mass="10720">MRQSPFNVCGVRRISSETCSLCELVSCETLSTVVRDIAVLISELLSICVAHLCKCCLFVLLICASAVFSCYTHFLFSGIFWNKESFSVILLVGLFSP</sequence>
<comment type="caution">
    <text evidence="2">The sequence shown here is derived from an EMBL/GenBank/DDBJ whole genome shotgun (WGS) entry which is preliminary data.</text>
</comment>
<feature type="transmembrane region" description="Helical" evidence="1">
    <location>
        <begin position="44"/>
        <end position="68"/>
    </location>
</feature>
<protein>
    <submittedName>
        <fullName evidence="2">Uncharacterized protein</fullName>
    </submittedName>
</protein>
<keyword evidence="1" id="KW-0812">Transmembrane</keyword>